<dbReference type="GO" id="GO:0042806">
    <property type="term" value="F:fucose binding"/>
    <property type="evidence" value="ECO:0007669"/>
    <property type="project" value="UniProtKB-ARBA"/>
</dbReference>
<feature type="compositionally biased region" description="Pro residues" evidence="8">
    <location>
        <begin position="2084"/>
        <end position="2110"/>
    </location>
</feature>
<dbReference type="PROSITE" id="PS50022">
    <property type="entry name" value="FA58C_3"/>
    <property type="match status" value="1"/>
</dbReference>
<dbReference type="InterPro" id="IPR000742">
    <property type="entry name" value="EGF"/>
</dbReference>
<dbReference type="SUPFAM" id="SSF49785">
    <property type="entry name" value="Galactose-binding domain-like"/>
    <property type="match status" value="8"/>
</dbReference>
<dbReference type="Gene3D" id="2.10.25.10">
    <property type="entry name" value="Laminin"/>
    <property type="match status" value="1"/>
</dbReference>
<evidence type="ECO:0000256" key="1">
    <source>
        <dbReference type="ARBA" id="ARBA00002219"/>
    </source>
</evidence>
<dbReference type="OrthoDB" id="550804at2759"/>
<evidence type="ECO:0000256" key="3">
    <source>
        <dbReference type="ARBA" id="ARBA00011233"/>
    </source>
</evidence>
<dbReference type="SMART" id="SM00607">
    <property type="entry name" value="FTP"/>
    <property type="match status" value="1"/>
</dbReference>
<dbReference type="InterPro" id="IPR006585">
    <property type="entry name" value="FTP1"/>
</dbReference>
<feature type="compositionally biased region" description="Pro residues" evidence="8">
    <location>
        <begin position="607"/>
        <end position="647"/>
    </location>
</feature>
<evidence type="ECO:0000259" key="9">
    <source>
        <dbReference type="PROSITE" id="PS50022"/>
    </source>
</evidence>
<feature type="region of interest" description="Disordered" evidence="8">
    <location>
        <begin position="427"/>
        <end position="451"/>
    </location>
</feature>
<dbReference type="GO" id="GO:0001868">
    <property type="term" value="P:regulation of complement activation, lectin pathway"/>
    <property type="evidence" value="ECO:0007669"/>
    <property type="project" value="UniProtKB-ARBA"/>
</dbReference>
<evidence type="ECO:0000256" key="5">
    <source>
        <dbReference type="ARBA" id="ARBA00022734"/>
    </source>
</evidence>
<feature type="region of interest" description="Disordered" evidence="8">
    <location>
        <begin position="2084"/>
        <end position="2111"/>
    </location>
</feature>
<keyword evidence="11" id="KW-1185">Reference proteome</keyword>
<feature type="compositionally biased region" description="Pro residues" evidence="8">
    <location>
        <begin position="1744"/>
        <end position="1764"/>
    </location>
</feature>
<dbReference type="PROSITE" id="PS01187">
    <property type="entry name" value="EGF_CA"/>
    <property type="match status" value="1"/>
</dbReference>
<dbReference type="SMART" id="SM00181">
    <property type="entry name" value="EGF"/>
    <property type="match status" value="4"/>
</dbReference>
<feature type="compositionally biased region" description="Pro residues" evidence="8">
    <location>
        <begin position="1025"/>
        <end position="1042"/>
    </location>
</feature>
<keyword evidence="6" id="KW-0106">Calcium</keyword>
<comment type="caution">
    <text evidence="10">The sequence shown here is derived from an EMBL/GenBank/DDBJ whole genome shotgun (WGS) entry which is preliminary data.</text>
</comment>
<reference evidence="10" key="1">
    <citation type="journal article" date="2020" name="bioRxiv">
        <title>Comparative genomics of Chlamydomonas.</title>
        <authorList>
            <person name="Craig R.J."/>
            <person name="Hasan A.R."/>
            <person name="Ness R.W."/>
            <person name="Keightley P.D."/>
        </authorList>
    </citation>
    <scope>NUCLEOTIDE SEQUENCE</scope>
    <source>
        <strain evidence="10">CCAP 11/173</strain>
    </source>
</reference>
<dbReference type="PANTHER" id="PTHR45713:SF6">
    <property type="entry name" value="F5_8 TYPE C DOMAIN-CONTAINING PROTEIN"/>
    <property type="match status" value="1"/>
</dbReference>
<evidence type="ECO:0000313" key="11">
    <source>
        <dbReference type="Proteomes" id="UP000613740"/>
    </source>
</evidence>
<feature type="region of interest" description="Disordered" evidence="8">
    <location>
        <begin position="1131"/>
        <end position="1160"/>
    </location>
</feature>
<feature type="compositionally biased region" description="Pro residues" evidence="8">
    <location>
        <begin position="1313"/>
        <end position="1349"/>
    </location>
</feature>
<evidence type="ECO:0000256" key="2">
    <source>
        <dbReference type="ARBA" id="ARBA00010147"/>
    </source>
</evidence>
<sequence length="3502" mass="370834">MYGRLPPGTNLALNKPAYAATAMDSRYPPSEAFDGIKTDDENMYHSNYWSNSDSYWLSVDLGATVNITGIVIYNRPVFEVRLKNAEVRVGNSQVTNPSEALANPNTLVWTVSGVAGISQHVLTLDPPVAGRYVSIRNMNVAAVSGDAVLNLREVEVYGVLPPSPSPPSPAPPSPSPPEPMPPGTNLALNKQAYGAPSFYYGGYLLPSFAVDGTINRDLNCYHSASNVAVDRHWWSVDLGSVVTINGLAIYPRNGYQRRLKNAEVRVGLGPVTSEAEMLATTNALVWTLSGIDGVYPAVKTLATPVIGRYVSIRNMNLGATSDEATLNLAEVEVYGAPLPMPPSPVPTPPTIVCPAAPSGYNVTGNANVQANYYLATDLTSGFAGAKSYEFVLYQPSTGRVEIKTATTTPPSVFFHAGFCLYSPLPSPSPPSPAPPSPPSPSPPEPLPPGHNVALGQTGYGDYYGPYDASKALDGITMDTDNYFHSDYTRPVNQHWMSINLNNIYLISGIVIYNRAASAALALRLKNAEVRVGLDPVTTFDQLSATTNALVWTVSGTAGVFQHVKTLATPVIGRYVSIRNMYLDAAVNGDASLHLQEVEVYGHAVQSPPQPPSPKPPTPQPPRPKPPTPQPPSPKPPAPPSPTPPMPAPYVAGAPQPFTADFSGVSFTINATTGLPVQSKLDAFLTAFKANISQAYSLPLDKINITSVTINGTDITSLFTNLRRRRALLSSTAVAASGQQEQPQLQLVRRRLGAACAPGDATGTLCVLDFEELSPGVMSETQYQADLGITFMPGTTTKLGAIGTGGAFMLMATNPTPQMAPTTSTQFINPDGTNTNNNVVLSVPENSCISVPAGFNYVEFFASVACNNDCPKNNDPNYASWCNKCDSTDMNPSQITGTTYPANPFYVVRTFPTTTCTGTKITEHIYSRTRDGSLAGQPWNYWRWQNVAIDTGGAKAMSLLFQIRARDPNAASTVSDQTKGWRPYALNTQNNPLNSTFTTENKLMIDAIKIKILSSVTTGGGGASPSPSPPSPLPPSPLPPSPEPVLVSSPSPPSPEPPSPAPPSPVQVSASPSPYPYPAPFPSPAAVSPSPSPTTTTSTGSFSLHFEFAISAPVGTTVDPAVLASATGAAVSRVSAPSPPSPAPPSPSPPEPLPPGHNVALGQTGYGDYYGPYDASKALDGITMDTNNYFHSDYTRPVDQHWMSINLNNIYLISGIVIYNRAASAAFALRLKNAEVRVGLDPVTTFDQLSATTNALVWTVSGAAGVFQHVKTLATPVIGRYVSIRNMYLDAAVNGDASLHLQEVEVYGHAVQSPPQPPSPKPPRPLPPSPKPPTPLPPSPAPPSPEPPSPAELVAQPFTADFSGVSFTINATTGLPVQSELDAFLTAFKANISQAYSLPLDKINITSVTINGTDITSLFTNLRRRRALLSSTAVAASGQQEQPQLQLARRRLGAACAPGDATGTLCVLDFEELSPGVMSETQYQADLGITFMPGTITKLGAIGTGGAFMLMATNPTPQMAPTTSTQFINPDGTNTNNNVVLSVPENSCISVPAGFNYVEFFASVACNNDCPKNNDPNYASWCNKCDSTDMNPSQITGTTYPANPFYVVRTFPTTTCTGTKITEHIYSRTRDGSLAGQPWNYWRWQNVAIDTGGAKAMSLLFQIRARDPNAASTVSDQIKGWRPYALNAQNNPLNSTFTTENKLMIDAIKIRILSSVTTGGGGASPSPLPPSPLPPSPEPLLVSSPSPPSPEPPSPEPPSPEPPSPVQVSASPSPYPYPAPFPSPVPSPTATTISGGADVTITYSVMTPVDAPPLDPSALASLTGAIVVSHVTSPSPPSPEPPTPTPPPAVCNQAVPAGYTFTRGYDLPTVLTRDKTAMDNFMALAAACDSVCGCKAINTNGYLKSVSETMFGEGLLSGLCQGILVRNAPPSSCMNVAAGLKTVYGSDAATFGDNYCGPERLTDGKLYSQLAMYHSVGLATTWVSLDLGGTYSIANVTIFNRGECCQTRLVNADLRIGGAPVTSQDQATGSTNTKVATMNGVDGNPIHTITFNPPVVGRWLSILNNNPVVDALNLDEIEVYGTLMPDPPAPLPPSPAPPSPAPPTPSPPPEPIVGANIALGKPTYSGDYTVWGGSVNSDSSKAVDGQRTGGTATAFISWKDQNYQFWSVDLGAESLVSGIVIYPEDRCCQERLIAEVRAGSTPVTNANEMIDNTDPVVWYPTGVAGSTDPLSVSFKPPIKARFVAIRNMAARPEPVSDDWVLSFQEVEVYGEPVAPSPPPSQGELISQGKTVYGSPADTGQRCNGMFGFTAPCSLSRITDGAITPGNGNGMLAYLSKNTPGAFVSIDLGQEYPVTGFTISPSPWSTDQFSGFMTWMGAYIGNAGVTAPTSTGGAPATTVQMNKQVWSSNGLAFNNPVTQYLEPPVPGQWFILWSMYGSNILGISEIQVYGPAAGSVAPPPAAATVLPNQNLAYMRPTYAKSIQSNAMCTKGAGGRECGPYLAVDGINDASSSFISKFGDKEAWISVDLGGPVRVSSFVVYARPGCPTCVSSYMSGVRIFLGNNPIVSPGDSPMSNTNIYYWLNQYPKADTVWPTSFSRSFALNTDPGPVIGRYFTVQYMSIQPPRPPSPVASPPPAPKPPRAPPKPPSPTRGNCAQGLVWDGSDCVDLDECATGWHTCDLTVATACTNSDYKATGIKYTCTCNKWALQVAPETCAPIDPCKASPCGYSPNACIRDITSEFGYRCQWCEGGTGFSAATHPDNKRPSCSGNVVVPGRVTCQSSGSGDYGSPYHEECPKAIDGDVNTFLYVDRQLYSTWIAVNIRTRIRMTHFQVCEGGSGPMGQLTTNLQGVRAGLEDKVSDWPGNWIWDGAMLQGSNPCIEPGYAGYYPAVEQAEGSWFTFFNDKNGYTATGGQQYNSFKVSEIRVYGMYIGDYCSSAPCGAGACTNLYGANGPYYECTCGGSARKQNAGTLLETCVAFDPCEDSPCGSGEPELCAYGGSDPPADVLTYCMPWARNPCGVGTCNAVGRGLYDNRWTRSYTCTCPTGYTKKYTGTLSETCVDEDECKMEVYKAKCASESKMCMNSDGGYSCVAAPPPPPLPPGIAKVTSSFNAGYDDVSLSIDGQISDDLLRKFIDDFKLQVSLQWSIPLTDVIITSVVVNGVPVPVPAPPEAPDPTPGSTATGRRRRAALEAVYGSHFVSDMYDNYRTDNATTTAAAEVEPVDASLDPRRPVDGLLAAAAGVAHAGGDSGAGGGSRARLLGVHRVGTYELPLYEGLAEELRGVERGLMQGLVEEGFLRRASAARRRLASGDSAAMGFQPPRPQLAEGYAWAATAEASSTLPGTNASVVLGMPERSLQRIKRCKVPGSDVLARVWAPGRKGPRTLNVTFAPTTASTVKYLSLFLLNKGKYDVPFTSIQLEVLPAGATAKRWVTLYTNGTSAEPSVACPGFTRLPIAGSTVTRPAGMTIRQFNTAAIVGARIDFFSDDVQRSATLPYMAGVALQMSD</sequence>
<dbReference type="InterPro" id="IPR051941">
    <property type="entry name" value="BG_Antigen-Binding_Lectin"/>
</dbReference>
<dbReference type="Pfam" id="PF00754">
    <property type="entry name" value="F5_F8_type_C"/>
    <property type="match status" value="3"/>
</dbReference>
<keyword evidence="7" id="KW-1015">Disulfide bond</keyword>
<evidence type="ECO:0000313" key="10">
    <source>
        <dbReference type="EMBL" id="KAG2451156.1"/>
    </source>
</evidence>
<feature type="compositionally biased region" description="Pro residues" evidence="8">
    <location>
        <begin position="1136"/>
        <end position="1154"/>
    </location>
</feature>
<feature type="compositionally biased region" description="Pro residues" evidence="8">
    <location>
        <begin position="427"/>
        <end position="448"/>
    </location>
</feature>
<feature type="region of interest" description="Disordered" evidence="8">
    <location>
        <begin position="1308"/>
        <end position="1352"/>
    </location>
</feature>
<comment type="function">
    <text evidence="1">Acts as a defensive agent. Recognizes blood group fucosylated oligosaccharides including A, B, H and Lewis B-type antigens. Does not recognize Lewis A antigen and has low affinity for monovalent haptens.</text>
</comment>
<dbReference type="EMBL" id="JAEHOD010000009">
    <property type="protein sequence ID" value="KAG2451156.1"/>
    <property type="molecule type" value="Genomic_DNA"/>
</dbReference>
<protein>
    <recommendedName>
        <fullName evidence="9">F5/8 type C domain-containing protein</fullName>
    </recommendedName>
</protein>
<evidence type="ECO:0000256" key="8">
    <source>
        <dbReference type="SAM" id="MobiDB-lite"/>
    </source>
</evidence>
<accession>A0A835WQP5</accession>
<dbReference type="Proteomes" id="UP000613740">
    <property type="component" value="Unassembled WGS sequence"/>
</dbReference>
<dbReference type="GO" id="GO:0005509">
    <property type="term" value="F:calcium ion binding"/>
    <property type="evidence" value="ECO:0007669"/>
    <property type="project" value="InterPro"/>
</dbReference>
<feature type="region of interest" description="Disordered" evidence="8">
    <location>
        <begin position="2622"/>
        <end position="2651"/>
    </location>
</feature>
<dbReference type="PANTHER" id="PTHR45713">
    <property type="entry name" value="FTP DOMAIN-CONTAINING PROTEIN"/>
    <property type="match status" value="1"/>
</dbReference>
<evidence type="ECO:0000256" key="7">
    <source>
        <dbReference type="ARBA" id="ARBA00023157"/>
    </source>
</evidence>
<feature type="region of interest" description="Disordered" evidence="8">
    <location>
        <begin position="602"/>
        <end position="651"/>
    </location>
</feature>
<feature type="region of interest" description="Disordered" evidence="8">
    <location>
        <begin position="1016"/>
        <end position="1071"/>
    </location>
</feature>
<feature type="region of interest" description="Disordered" evidence="8">
    <location>
        <begin position="160"/>
        <end position="187"/>
    </location>
</feature>
<gene>
    <name evidence="10" type="ORF">HYH02_004422</name>
</gene>
<dbReference type="Gene3D" id="2.60.120.260">
    <property type="entry name" value="Galactose-binding domain-like"/>
    <property type="match status" value="8"/>
</dbReference>
<feature type="compositionally biased region" description="Pro residues" evidence="8">
    <location>
        <begin position="2622"/>
        <end position="2647"/>
    </location>
</feature>
<comment type="subunit">
    <text evidence="3">Homotrimer.</text>
</comment>
<feature type="domain" description="F5/8 type C" evidence="9">
    <location>
        <begin position="6"/>
        <end position="159"/>
    </location>
</feature>
<feature type="compositionally biased region" description="Pro residues" evidence="8">
    <location>
        <begin position="161"/>
        <end position="182"/>
    </location>
</feature>
<dbReference type="InterPro" id="IPR008979">
    <property type="entry name" value="Galactose-bd-like_sf"/>
</dbReference>
<feature type="compositionally biased region" description="Pro residues" evidence="8">
    <location>
        <begin position="1725"/>
        <end position="1737"/>
    </location>
</feature>
<dbReference type="Pfam" id="PF22633">
    <property type="entry name" value="F5_F8_type_C_2"/>
    <property type="match status" value="3"/>
</dbReference>
<dbReference type="InterPro" id="IPR018097">
    <property type="entry name" value="EGF_Ca-bd_CS"/>
</dbReference>
<dbReference type="InterPro" id="IPR000421">
    <property type="entry name" value="FA58C"/>
</dbReference>
<feature type="compositionally biased region" description="Pro residues" evidence="8">
    <location>
        <begin position="1049"/>
        <end position="1064"/>
    </location>
</feature>
<organism evidence="10 11">
    <name type="scientific">Chlamydomonas schloesseri</name>
    <dbReference type="NCBI Taxonomy" id="2026947"/>
    <lineage>
        <taxon>Eukaryota</taxon>
        <taxon>Viridiplantae</taxon>
        <taxon>Chlorophyta</taxon>
        <taxon>core chlorophytes</taxon>
        <taxon>Chlorophyceae</taxon>
        <taxon>CS clade</taxon>
        <taxon>Chlamydomonadales</taxon>
        <taxon>Chlamydomonadaceae</taxon>
        <taxon>Chlamydomonas</taxon>
    </lineage>
</organism>
<evidence type="ECO:0000256" key="4">
    <source>
        <dbReference type="ARBA" id="ARBA00022723"/>
    </source>
</evidence>
<evidence type="ECO:0000256" key="6">
    <source>
        <dbReference type="ARBA" id="ARBA00022837"/>
    </source>
</evidence>
<dbReference type="GO" id="GO:0010185">
    <property type="term" value="P:regulation of cellular defense response"/>
    <property type="evidence" value="ECO:0007669"/>
    <property type="project" value="UniProtKB-ARBA"/>
</dbReference>
<keyword evidence="4" id="KW-0479">Metal-binding</keyword>
<name>A0A835WQP5_9CHLO</name>
<keyword evidence="5" id="KW-0430">Lectin</keyword>
<comment type="similarity">
    <text evidence="2">Belongs to the fucolectin family.</text>
</comment>
<proteinExistence type="inferred from homology"/>
<feature type="region of interest" description="Disordered" evidence="8">
    <location>
        <begin position="1717"/>
        <end position="1779"/>
    </location>
</feature>